<proteinExistence type="predicted"/>
<dbReference type="EMBL" id="JAFEMO010000013">
    <property type="protein sequence ID" value="KAH7550381.1"/>
    <property type="molecule type" value="Genomic_DNA"/>
</dbReference>
<feature type="region of interest" description="Disordered" evidence="1">
    <location>
        <begin position="77"/>
        <end position="101"/>
    </location>
</feature>
<reference evidence="2 3" key="1">
    <citation type="submission" date="2021-02" db="EMBL/GenBank/DDBJ databases">
        <title>Plant Genome Project.</title>
        <authorList>
            <person name="Zhang R.-G."/>
        </authorList>
    </citation>
    <scope>NUCLEOTIDE SEQUENCE [LARGE SCALE GENOMIC DNA]</scope>
    <source>
        <tissue evidence="2">Leaves</tissue>
    </source>
</reference>
<dbReference type="Proteomes" id="UP000827721">
    <property type="component" value="Unassembled WGS sequence"/>
</dbReference>
<evidence type="ECO:0000313" key="2">
    <source>
        <dbReference type="EMBL" id="KAH7550381.1"/>
    </source>
</evidence>
<keyword evidence="3" id="KW-1185">Reference proteome</keyword>
<accession>A0ABQ8H929</accession>
<gene>
    <name evidence="2" type="ORF">JRO89_XS13G0181100</name>
</gene>
<protein>
    <submittedName>
        <fullName evidence="2">Uncharacterized protein</fullName>
    </submittedName>
</protein>
<sequence length="120" mass="13313">MNDADDIAAYKKSIERLRVHIFLAGLDGAFEQVQGEILRKDLIPDLEECYVLVHREAVRQTTLKGEYDTSDISAMVAQHSKTSNPKTNPIGGIRIVSNGRKTISSPPSVVVVDVSKKHRQ</sequence>
<name>A0ABQ8H929_9ROSI</name>
<organism evidence="2 3">
    <name type="scientific">Xanthoceras sorbifolium</name>
    <dbReference type="NCBI Taxonomy" id="99658"/>
    <lineage>
        <taxon>Eukaryota</taxon>
        <taxon>Viridiplantae</taxon>
        <taxon>Streptophyta</taxon>
        <taxon>Embryophyta</taxon>
        <taxon>Tracheophyta</taxon>
        <taxon>Spermatophyta</taxon>
        <taxon>Magnoliopsida</taxon>
        <taxon>eudicotyledons</taxon>
        <taxon>Gunneridae</taxon>
        <taxon>Pentapetalae</taxon>
        <taxon>rosids</taxon>
        <taxon>malvids</taxon>
        <taxon>Sapindales</taxon>
        <taxon>Sapindaceae</taxon>
        <taxon>Xanthoceroideae</taxon>
        <taxon>Xanthoceras</taxon>
    </lineage>
</organism>
<comment type="caution">
    <text evidence="2">The sequence shown here is derived from an EMBL/GenBank/DDBJ whole genome shotgun (WGS) entry which is preliminary data.</text>
</comment>
<evidence type="ECO:0000256" key="1">
    <source>
        <dbReference type="SAM" id="MobiDB-lite"/>
    </source>
</evidence>
<evidence type="ECO:0000313" key="3">
    <source>
        <dbReference type="Proteomes" id="UP000827721"/>
    </source>
</evidence>